<proteinExistence type="predicted"/>
<reference evidence="1" key="2">
    <citation type="journal article" date="2015" name="Fish Shellfish Immunol.">
        <title>Early steps in the European eel (Anguilla anguilla)-Vibrio vulnificus interaction in the gills: Role of the RtxA13 toxin.</title>
        <authorList>
            <person name="Callol A."/>
            <person name="Pajuelo D."/>
            <person name="Ebbesson L."/>
            <person name="Teles M."/>
            <person name="MacKenzie S."/>
            <person name="Amaro C."/>
        </authorList>
    </citation>
    <scope>NUCLEOTIDE SEQUENCE</scope>
</reference>
<protein>
    <submittedName>
        <fullName evidence="1">Uncharacterized protein</fullName>
    </submittedName>
</protein>
<evidence type="ECO:0000313" key="1">
    <source>
        <dbReference type="EMBL" id="JAH44424.1"/>
    </source>
</evidence>
<name>A0A0E9SSU4_ANGAN</name>
<dbReference type="EMBL" id="GBXM01064153">
    <property type="protein sequence ID" value="JAH44424.1"/>
    <property type="molecule type" value="Transcribed_RNA"/>
</dbReference>
<sequence length="14" mass="1692">MSQTWQCCSITFTR</sequence>
<organism evidence="1">
    <name type="scientific">Anguilla anguilla</name>
    <name type="common">European freshwater eel</name>
    <name type="synonym">Muraena anguilla</name>
    <dbReference type="NCBI Taxonomy" id="7936"/>
    <lineage>
        <taxon>Eukaryota</taxon>
        <taxon>Metazoa</taxon>
        <taxon>Chordata</taxon>
        <taxon>Craniata</taxon>
        <taxon>Vertebrata</taxon>
        <taxon>Euteleostomi</taxon>
        <taxon>Actinopterygii</taxon>
        <taxon>Neopterygii</taxon>
        <taxon>Teleostei</taxon>
        <taxon>Anguilliformes</taxon>
        <taxon>Anguillidae</taxon>
        <taxon>Anguilla</taxon>
    </lineage>
</organism>
<reference evidence="1" key="1">
    <citation type="submission" date="2014-11" db="EMBL/GenBank/DDBJ databases">
        <authorList>
            <person name="Amaro Gonzalez C."/>
        </authorList>
    </citation>
    <scope>NUCLEOTIDE SEQUENCE</scope>
</reference>
<accession>A0A0E9SSU4</accession>